<organism evidence="4 5">
    <name type="scientific">Cucumis sativus</name>
    <name type="common">Cucumber</name>
    <dbReference type="NCBI Taxonomy" id="3659"/>
    <lineage>
        <taxon>Eukaryota</taxon>
        <taxon>Viridiplantae</taxon>
        <taxon>Streptophyta</taxon>
        <taxon>Embryophyta</taxon>
        <taxon>Tracheophyta</taxon>
        <taxon>Spermatophyta</taxon>
        <taxon>Magnoliopsida</taxon>
        <taxon>eudicotyledons</taxon>
        <taxon>Gunneridae</taxon>
        <taxon>Pentapetalae</taxon>
        <taxon>rosids</taxon>
        <taxon>fabids</taxon>
        <taxon>Cucurbitales</taxon>
        <taxon>Cucurbitaceae</taxon>
        <taxon>Benincaseae</taxon>
        <taxon>Cucumis</taxon>
    </lineage>
</organism>
<dbReference type="OMA" id="SAENCTR"/>
<dbReference type="AlphaFoldDB" id="A0A0A0KHX4"/>
<evidence type="ECO:0000259" key="3">
    <source>
        <dbReference type="PROSITE" id="PS51473"/>
    </source>
</evidence>
<dbReference type="CDD" id="cd23509">
    <property type="entry name" value="Gnk2-like"/>
    <property type="match status" value="2"/>
</dbReference>
<dbReference type="Proteomes" id="UP000029981">
    <property type="component" value="Chromosome 6"/>
</dbReference>
<evidence type="ECO:0000313" key="5">
    <source>
        <dbReference type="Proteomes" id="UP000029981"/>
    </source>
</evidence>
<dbReference type="PANTHER" id="PTHR32099">
    <property type="entry name" value="CYSTEINE-RICH REPEAT SECRETORY PROTEIN"/>
    <property type="match status" value="1"/>
</dbReference>
<dbReference type="Pfam" id="PF01657">
    <property type="entry name" value="Stress-antifung"/>
    <property type="match status" value="2"/>
</dbReference>
<feature type="domain" description="Gnk2-homologous" evidence="3">
    <location>
        <begin position="121"/>
        <end position="230"/>
    </location>
</feature>
<sequence length="261" mass="28827">MFHTTSQLPPFLQVTCSNKAGNYTKNTTFKKNLDTVLLSISSKTSYIDYGYYNGTSGQDPDRATALALCRGGVELEQCRRCVYNSTLRITQDCPNQKEAEGLYQDCQIRYSNNSIYGVKDNSVQLFLFNLVKVEDWVGFNEALRSLFDRLKMEASSGSSIQKSAWGGEKVRSPSMDTVYGLVDCFPDLSYLDCFDCLNQLQASLPSCCNASIGVRLAATSCQLAYELHPVYAPLPPPPSPLPLLMWPPPSPPSPSPAHGTF</sequence>
<reference evidence="4 5" key="2">
    <citation type="journal article" date="2009" name="PLoS ONE">
        <title>An integrated genetic and cytogenetic map of the cucumber genome.</title>
        <authorList>
            <person name="Ren Y."/>
            <person name="Zhang Z."/>
            <person name="Liu J."/>
            <person name="Staub J.E."/>
            <person name="Han Y."/>
            <person name="Cheng Z."/>
            <person name="Li X."/>
            <person name="Lu J."/>
            <person name="Miao H."/>
            <person name="Kang H."/>
            <person name="Xie B."/>
            <person name="Gu X."/>
            <person name="Wang X."/>
            <person name="Du Y."/>
            <person name="Jin W."/>
            <person name="Huang S."/>
        </authorList>
    </citation>
    <scope>NUCLEOTIDE SEQUENCE [LARGE SCALE GENOMIC DNA]</scope>
    <source>
        <strain evidence="5">cv. 9930</strain>
    </source>
</reference>
<evidence type="ECO:0000313" key="4">
    <source>
        <dbReference type="EMBL" id="KGN49148.1"/>
    </source>
</evidence>
<proteinExistence type="predicted"/>
<accession>A0A0A0KHX4</accession>
<dbReference type="Gene3D" id="3.30.430.20">
    <property type="entry name" value="Gnk2 domain, C-X8-C-X2-C motif"/>
    <property type="match status" value="2"/>
</dbReference>
<evidence type="ECO:0000256" key="2">
    <source>
        <dbReference type="ARBA" id="ARBA00022737"/>
    </source>
</evidence>
<evidence type="ECO:0000256" key="1">
    <source>
        <dbReference type="ARBA" id="ARBA00022729"/>
    </source>
</evidence>
<dbReference type="PROSITE" id="PS51473">
    <property type="entry name" value="GNK2"/>
    <property type="match status" value="2"/>
</dbReference>
<feature type="domain" description="Gnk2-homologous" evidence="3">
    <location>
        <begin position="11"/>
        <end position="115"/>
    </location>
</feature>
<dbReference type="FunFam" id="3.30.430.20:FF:000003">
    <property type="entry name" value="Cysteine-rich RLK (RECEPTOR-like protein kinase) 10"/>
    <property type="match status" value="1"/>
</dbReference>
<name>A0A0A0KHX4_CUCSA</name>
<dbReference type="STRING" id="3659.A0A0A0KHX4"/>
<dbReference type="Gramene" id="KGN49148">
    <property type="protein sequence ID" value="KGN49148"/>
    <property type="gene ID" value="Csa_6G516560"/>
</dbReference>
<dbReference type="InterPro" id="IPR038408">
    <property type="entry name" value="GNK2_sf"/>
</dbReference>
<dbReference type="InterPro" id="IPR002902">
    <property type="entry name" value="GNK2"/>
</dbReference>
<reference evidence="4 5" key="4">
    <citation type="journal article" date="2011" name="BMC Genomics">
        <title>RNA-Seq improves annotation of protein-coding genes in the cucumber genome.</title>
        <authorList>
            <person name="Li Z."/>
            <person name="Zhang Z."/>
            <person name="Yan P."/>
            <person name="Huang S."/>
            <person name="Fei Z."/>
            <person name="Lin K."/>
        </authorList>
    </citation>
    <scope>NUCLEOTIDE SEQUENCE [LARGE SCALE GENOMIC DNA]</scope>
    <source>
        <strain evidence="5">cv. 9930</strain>
    </source>
</reference>
<keyword evidence="5" id="KW-1185">Reference proteome</keyword>
<reference evidence="4 5" key="1">
    <citation type="journal article" date="2009" name="Nat. Genet.">
        <title>The genome of the cucumber, Cucumis sativus L.</title>
        <authorList>
            <person name="Huang S."/>
            <person name="Li R."/>
            <person name="Zhang Z."/>
            <person name="Li L."/>
            <person name="Gu X."/>
            <person name="Fan W."/>
            <person name="Lucas W.J."/>
            <person name="Wang X."/>
            <person name="Xie B."/>
            <person name="Ni P."/>
            <person name="Ren Y."/>
            <person name="Zhu H."/>
            <person name="Li J."/>
            <person name="Lin K."/>
            <person name="Jin W."/>
            <person name="Fei Z."/>
            <person name="Li G."/>
            <person name="Staub J."/>
            <person name="Kilian A."/>
            <person name="van der Vossen E.A."/>
            <person name="Wu Y."/>
            <person name="Guo J."/>
            <person name="He J."/>
            <person name="Jia Z."/>
            <person name="Ren Y."/>
            <person name="Tian G."/>
            <person name="Lu Y."/>
            <person name="Ruan J."/>
            <person name="Qian W."/>
            <person name="Wang M."/>
            <person name="Huang Q."/>
            <person name="Li B."/>
            <person name="Xuan Z."/>
            <person name="Cao J."/>
            <person name="Asan"/>
            <person name="Wu Z."/>
            <person name="Zhang J."/>
            <person name="Cai Q."/>
            <person name="Bai Y."/>
            <person name="Zhao B."/>
            <person name="Han Y."/>
            <person name="Li Y."/>
            <person name="Li X."/>
            <person name="Wang S."/>
            <person name="Shi Q."/>
            <person name="Liu S."/>
            <person name="Cho W.K."/>
            <person name="Kim J.Y."/>
            <person name="Xu Y."/>
            <person name="Heller-Uszynska K."/>
            <person name="Miao H."/>
            <person name="Cheng Z."/>
            <person name="Zhang S."/>
            <person name="Wu J."/>
            <person name="Yang Y."/>
            <person name="Kang H."/>
            <person name="Li M."/>
            <person name="Liang H."/>
            <person name="Ren X."/>
            <person name="Shi Z."/>
            <person name="Wen M."/>
            <person name="Jian M."/>
            <person name="Yang H."/>
            <person name="Zhang G."/>
            <person name="Yang Z."/>
            <person name="Chen R."/>
            <person name="Liu S."/>
            <person name="Li J."/>
            <person name="Ma L."/>
            <person name="Liu H."/>
            <person name="Zhou Y."/>
            <person name="Zhao J."/>
            <person name="Fang X."/>
            <person name="Li G."/>
            <person name="Fang L."/>
            <person name="Li Y."/>
            <person name="Liu D."/>
            <person name="Zheng H."/>
            <person name="Zhang Y."/>
            <person name="Qin N."/>
            <person name="Li Z."/>
            <person name="Yang G."/>
            <person name="Yang S."/>
            <person name="Bolund L."/>
            <person name="Kristiansen K."/>
            <person name="Zheng H."/>
            <person name="Li S."/>
            <person name="Zhang X."/>
            <person name="Yang H."/>
            <person name="Wang J."/>
            <person name="Sun R."/>
            <person name="Zhang B."/>
            <person name="Jiang S."/>
            <person name="Wang J."/>
            <person name="Du Y."/>
            <person name="Li S."/>
        </authorList>
    </citation>
    <scope>NUCLEOTIDE SEQUENCE [LARGE SCALE GENOMIC DNA]</scope>
    <source>
        <strain evidence="5">cv. 9930</strain>
    </source>
</reference>
<reference evidence="4 5" key="3">
    <citation type="journal article" date="2010" name="BMC Genomics">
        <title>Transcriptome sequencing and comparative analysis of cucumber flowers with different sex types.</title>
        <authorList>
            <person name="Guo S."/>
            <person name="Zheng Y."/>
            <person name="Joung J.G."/>
            <person name="Liu S."/>
            <person name="Zhang Z."/>
            <person name="Crasta O.R."/>
            <person name="Sobral B.W."/>
            <person name="Xu Y."/>
            <person name="Huang S."/>
            <person name="Fei Z."/>
        </authorList>
    </citation>
    <scope>NUCLEOTIDE SEQUENCE [LARGE SCALE GENOMIC DNA]</scope>
    <source>
        <strain evidence="5">cv. 9930</strain>
    </source>
</reference>
<protein>
    <recommendedName>
        <fullName evidence="3">Gnk2-homologous domain-containing protein</fullName>
    </recommendedName>
</protein>
<keyword evidence="2" id="KW-0677">Repeat</keyword>
<keyword evidence="1" id="KW-0732">Signal</keyword>
<gene>
    <name evidence="4" type="ORF">Csa_6G516560</name>
</gene>
<dbReference type="PANTHER" id="PTHR32099:SF103">
    <property type="entry name" value="GNK2-HOMOLOGOUS DOMAIN-CONTAINING PROTEIN"/>
    <property type="match status" value="1"/>
</dbReference>
<dbReference type="EMBL" id="CM002927">
    <property type="protein sequence ID" value="KGN49148.1"/>
    <property type="molecule type" value="Genomic_DNA"/>
</dbReference>